<feature type="transmembrane region" description="Helical" evidence="13">
    <location>
        <begin position="12"/>
        <end position="34"/>
    </location>
</feature>
<keyword evidence="10 13" id="KW-1133">Transmembrane helix</keyword>
<evidence type="ECO:0000256" key="2">
    <source>
        <dbReference type="ARBA" id="ARBA00004141"/>
    </source>
</evidence>
<gene>
    <name evidence="15" type="ORF">C9I89_10150</name>
</gene>
<dbReference type="CDD" id="cd00082">
    <property type="entry name" value="HisKA"/>
    <property type="match status" value="1"/>
</dbReference>
<dbReference type="Pfam" id="PF02518">
    <property type="entry name" value="HATPase_c"/>
    <property type="match status" value="1"/>
</dbReference>
<dbReference type="InterPro" id="IPR050428">
    <property type="entry name" value="TCS_sensor_his_kinase"/>
</dbReference>
<keyword evidence="7" id="KW-0547">Nucleotide-binding</keyword>
<evidence type="ECO:0000313" key="16">
    <source>
        <dbReference type="Proteomes" id="UP000240904"/>
    </source>
</evidence>
<accession>A0A2T3MYY8</accession>
<evidence type="ECO:0000256" key="13">
    <source>
        <dbReference type="SAM" id="Phobius"/>
    </source>
</evidence>
<evidence type="ECO:0000256" key="5">
    <source>
        <dbReference type="ARBA" id="ARBA00022679"/>
    </source>
</evidence>
<dbReference type="GO" id="GO:0000155">
    <property type="term" value="F:phosphorelay sensor kinase activity"/>
    <property type="evidence" value="ECO:0007669"/>
    <property type="project" value="InterPro"/>
</dbReference>
<dbReference type="GO" id="GO:0005524">
    <property type="term" value="F:ATP binding"/>
    <property type="evidence" value="ECO:0007669"/>
    <property type="project" value="UniProtKB-KW"/>
</dbReference>
<dbReference type="GO" id="GO:0005886">
    <property type="term" value="C:plasma membrane"/>
    <property type="evidence" value="ECO:0007669"/>
    <property type="project" value="TreeGrafter"/>
</dbReference>
<feature type="transmembrane region" description="Helical" evidence="13">
    <location>
        <begin position="179"/>
        <end position="201"/>
    </location>
</feature>
<dbReference type="InterPro" id="IPR036890">
    <property type="entry name" value="HATPase_C_sf"/>
</dbReference>
<evidence type="ECO:0000256" key="12">
    <source>
        <dbReference type="ARBA" id="ARBA00023136"/>
    </source>
</evidence>
<dbReference type="Pfam" id="PF08521">
    <property type="entry name" value="2CSK_N"/>
    <property type="match status" value="1"/>
</dbReference>
<dbReference type="PANTHER" id="PTHR45436">
    <property type="entry name" value="SENSOR HISTIDINE KINASE YKOH"/>
    <property type="match status" value="1"/>
</dbReference>
<evidence type="ECO:0000256" key="4">
    <source>
        <dbReference type="ARBA" id="ARBA00022553"/>
    </source>
</evidence>
<dbReference type="OrthoDB" id="9809766at2"/>
<keyword evidence="5" id="KW-0808">Transferase</keyword>
<keyword evidence="16" id="KW-1185">Reference proteome</keyword>
<organism evidence="15 16">
    <name type="scientific">Photobacterium lipolyticum</name>
    <dbReference type="NCBI Taxonomy" id="266810"/>
    <lineage>
        <taxon>Bacteria</taxon>
        <taxon>Pseudomonadati</taxon>
        <taxon>Pseudomonadota</taxon>
        <taxon>Gammaproteobacteria</taxon>
        <taxon>Vibrionales</taxon>
        <taxon>Vibrionaceae</taxon>
        <taxon>Photobacterium</taxon>
    </lineage>
</organism>
<dbReference type="InterPro" id="IPR036097">
    <property type="entry name" value="HisK_dim/P_sf"/>
</dbReference>
<dbReference type="Pfam" id="PF00512">
    <property type="entry name" value="HisKA"/>
    <property type="match status" value="1"/>
</dbReference>
<feature type="domain" description="Histidine kinase" evidence="14">
    <location>
        <begin position="263"/>
        <end position="480"/>
    </location>
</feature>
<dbReference type="PRINTS" id="PR00344">
    <property type="entry name" value="BCTRLSENSOR"/>
</dbReference>
<evidence type="ECO:0000256" key="8">
    <source>
        <dbReference type="ARBA" id="ARBA00022777"/>
    </source>
</evidence>
<dbReference type="EMBL" id="PYMC01000006">
    <property type="protein sequence ID" value="PSW05143.1"/>
    <property type="molecule type" value="Genomic_DNA"/>
</dbReference>
<dbReference type="SMART" id="SM00388">
    <property type="entry name" value="HisKA"/>
    <property type="match status" value="1"/>
</dbReference>
<evidence type="ECO:0000256" key="9">
    <source>
        <dbReference type="ARBA" id="ARBA00022840"/>
    </source>
</evidence>
<dbReference type="InterPro" id="IPR004358">
    <property type="entry name" value="Sig_transdc_His_kin-like_C"/>
</dbReference>
<dbReference type="SMART" id="SM00387">
    <property type="entry name" value="HATPase_c"/>
    <property type="match status" value="1"/>
</dbReference>
<comment type="subcellular location">
    <subcellularLocation>
        <location evidence="2">Membrane</location>
        <topology evidence="2">Multi-pass membrane protein</topology>
    </subcellularLocation>
</comment>
<sequence length="480" mass="53541">MSLSAEFSITKRLIITTTVVASLLVIISTIWTFYETRHEIDEIYDARLGQSAKILALSMKHLLNEPFPDQTKIYADWYSGIQVQAAGRDDTPTQYGHAYEQNLMFQVFDEKGSLLLRSPGAPVSLFVHSTDQGFIDFDMAEEAWRSFLIAVPVLSDDSTSAYLLVAEKRSVRDELMDDIALSTVVPQLVLIPLLALVIVILSNKFLRPIRELKQAVAQRSINKLDSISVPNPTVELNPLIAQLNDLFGELDKAWQREKRFTHTAAHELKTPLAVLRLNTENALNSRNEDELHADLQQVLAGIERSDRLIQQLLMLSRIESRHDIQFEPFDLITCLQDAISGLAPFALKQQQALSLNGPDKMVIKGNPTLLLSLFSNLIDNAVRYSGAGSVISVNVTETDSLPERSWVKVQVTDSGVSIPPSIHHKIFEKFFRAHSEQGDGAGLGMSVVLDIVNFHDGQLQLLQPDYPQGNTFEVCLPKGC</sequence>
<protein>
    <recommendedName>
        <fullName evidence="3">histidine kinase</fullName>
        <ecNumber evidence="3">2.7.13.3</ecNumber>
    </recommendedName>
</protein>
<name>A0A2T3MYY8_9GAMM</name>
<evidence type="ECO:0000313" key="15">
    <source>
        <dbReference type="EMBL" id="PSW05143.1"/>
    </source>
</evidence>
<dbReference type="SUPFAM" id="SSF47384">
    <property type="entry name" value="Homodimeric domain of signal transducing histidine kinase"/>
    <property type="match status" value="1"/>
</dbReference>
<reference evidence="15 16" key="1">
    <citation type="submission" date="2018-03" db="EMBL/GenBank/DDBJ databases">
        <title>Whole genome sequencing of Histamine producing bacteria.</title>
        <authorList>
            <person name="Butler K."/>
        </authorList>
    </citation>
    <scope>NUCLEOTIDE SEQUENCE [LARGE SCALE GENOMIC DNA]</scope>
    <source>
        <strain evidence="15 16">DSM 16190</strain>
    </source>
</reference>
<keyword evidence="8 15" id="KW-0418">Kinase</keyword>
<dbReference type="InterPro" id="IPR013727">
    <property type="entry name" value="2CSK_N"/>
</dbReference>
<dbReference type="EC" id="2.7.13.3" evidence="3"/>
<dbReference type="InterPro" id="IPR003594">
    <property type="entry name" value="HATPase_dom"/>
</dbReference>
<evidence type="ECO:0000256" key="1">
    <source>
        <dbReference type="ARBA" id="ARBA00000085"/>
    </source>
</evidence>
<keyword evidence="9" id="KW-0067">ATP-binding</keyword>
<dbReference type="InterPro" id="IPR005467">
    <property type="entry name" value="His_kinase_dom"/>
</dbReference>
<dbReference type="PROSITE" id="PS50109">
    <property type="entry name" value="HIS_KIN"/>
    <property type="match status" value="1"/>
</dbReference>
<dbReference type="PANTHER" id="PTHR45436:SF14">
    <property type="entry name" value="SENSOR PROTEIN QSEC"/>
    <property type="match status" value="1"/>
</dbReference>
<keyword evidence="4" id="KW-0597">Phosphoprotein</keyword>
<dbReference type="SUPFAM" id="SSF55874">
    <property type="entry name" value="ATPase domain of HSP90 chaperone/DNA topoisomerase II/histidine kinase"/>
    <property type="match status" value="1"/>
</dbReference>
<dbReference type="CDD" id="cd00075">
    <property type="entry name" value="HATPase"/>
    <property type="match status" value="1"/>
</dbReference>
<dbReference type="InterPro" id="IPR003661">
    <property type="entry name" value="HisK_dim/P_dom"/>
</dbReference>
<evidence type="ECO:0000256" key="7">
    <source>
        <dbReference type="ARBA" id="ARBA00022741"/>
    </source>
</evidence>
<evidence type="ECO:0000256" key="10">
    <source>
        <dbReference type="ARBA" id="ARBA00022989"/>
    </source>
</evidence>
<evidence type="ECO:0000256" key="6">
    <source>
        <dbReference type="ARBA" id="ARBA00022692"/>
    </source>
</evidence>
<dbReference type="Proteomes" id="UP000240904">
    <property type="component" value="Unassembled WGS sequence"/>
</dbReference>
<keyword evidence="11" id="KW-0902">Two-component regulatory system</keyword>
<keyword evidence="6 13" id="KW-0812">Transmembrane</keyword>
<proteinExistence type="predicted"/>
<comment type="caution">
    <text evidence="15">The sequence shown here is derived from an EMBL/GenBank/DDBJ whole genome shotgun (WGS) entry which is preliminary data.</text>
</comment>
<dbReference type="Gene3D" id="3.30.565.10">
    <property type="entry name" value="Histidine kinase-like ATPase, C-terminal domain"/>
    <property type="match status" value="1"/>
</dbReference>
<evidence type="ECO:0000256" key="3">
    <source>
        <dbReference type="ARBA" id="ARBA00012438"/>
    </source>
</evidence>
<comment type="catalytic activity">
    <reaction evidence="1">
        <text>ATP + protein L-histidine = ADP + protein N-phospho-L-histidine.</text>
        <dbReference type="EC" id="2.7.13.3"/>
    </reaction>
</comment>
<keyword evidence="12 13" id="KW-0472">Membrane</keyword>
<dbReference type="Gene3D" id="1.10.287.130">
    <property type="match status" value="1"/>
</dbReference>
<dbReference type="AlphaFoldDB" id="A0A2T3MYY8"/>
<evidence type="ECO:0000259" key="14">
    <source>
        <dbReference type="PROSITE" id="PS50109"/>
    </source>
</evidence>
<evidence type="ECO:0000256" key="11">
    <source>
        <dbReference type="ARBA" id="ARBA00023012"/>
    </source>
</evidence>